<feature type="non-terminal residue" evidence="1">
    <location>
        <position position="34"/>
    </location>
</feature>
<gene>
    <name evidence="1" type="ORF">S01H4_21124</name>
</gene>
<sequence length="34" mass="3630">MQGQGASFDLDEDDPIAFGAIIPDINMYTAVSIN</sequence>
<organism evidence="1">
    <name type="scientific">marine sediment metagenome</name>
    <dbReference type="NCBI Taxonomy" id="412755"/>
    <lineage>
        <taxon>unclassified sequences</taxon>
        <taxon>metagenomes</taxon>
        <taxon>ecological metagenomes</taxon>
    </lineage>
</organism>
<dbReference type="AlphaFoldDB" id="X1A819"/>
<reference evidence="1" key="1">
    <citation type="journal article" date="2014" name="Front. Microbiol.">
        <title>High frequency of phylogenetically diverse reductive dehalogenase-homologous genes in deep subseafloor sedimentary metagenomes.</title>
        <authorList>
            <person name="Kawai M."/>
            <person name="Futagami T."/>
            <person name="Toyoda A."/>
            <person name="Takaki Y."/>
            <person name="Nishi S."/>
            <person name="Hori S."/>
            <person name="Arai W."/>
            <person name="Tsubouchi T."/>
            <person name="Morono Y."/>
            <person name="Uchiyama I."/>
            <person name="Ito T."/>
            <person name="Fujiyama A."/>
            <person name="Inagaki F."/>
            <person name="Takami H."/>
        </authorList>
    </citation>
    <scope>NUCLEOTIDE SEQUENCE</scope>
    <source>
        <strain evidence="1">Expedition CK06-06</strain>
    </source>
</reference>
<name>X1A819_9ZZZZ</name>
<evidence type="ECO:0000313" key="1">
    <source>
        <dbReference type="EMBL" id="GAG77839.1"/>
    </source>
</evidence>
<accession>X1A819</accession>
<dbReference type="EMBL" id="BART01009550">
    <property type="protein sequence ID" value="GAG77839.1"/>
    <property type="molecule type" value="Genomic_DNA"/>
</dbReference>
<comment type="caution">
    <text evidence="1">The sequence shown here is derived from an EMBL/GenBank/DDBJ whole genome shotgun (WGS) entry which is preliminary data.</text>
</comment>
<protein>
    <submittedName>
        <fullName evidence="1">Uncharacterized protein</fullName>
    </submittedName>
</protein>
<proteinExistence type="predicted"/>